<dbReference type="KEGG" id="gox:GOX2526"/>
<proteinExistence type="predicted"/>
<evidence type="ECO:0000313" key="2">
    <source>
        <dbReference type="EMBL" id="AAW59592.1"/>
    </source>
</evidence>
<dbReference type="Proteomes" id="UP000006375">
    <property type="component" value="Plasmid pGOX1"/>
</dbReference>
<evidence type="ECO:0000256" key="1">
    <source>
        <dbReference type="SAM" id="MobiDB-lite"/>
    </source>
</evidence>
<accession>Q5HY11</accession>
<name>Q5HY11_GLUOX</name>
<evidence type="ECO:0000313" key="3">
    <source>
        <dbReference type="Proteomes" id="UP000006375"/>
    </source>
</evidence>
<keyword evidence="3" id="KW-1185">Reference proteome</keyword>
<feature type="region of interest" description="Disordered" evidence="1">
    <location>
        <begin position="1"/>
        <end position="25"/>
    </location>
</feature>
<reference evidence="2 3" key="1">
    <citation type="journal article" date="2005" name="Nat. Biotechnol.">
        <title>Complete genome sequence of the acetic acid bacterium Gluconobacter oxydans.</title>
        <authorList>
            <person name="Prust C."/>
            <person name="Hoffmeister M."/>
            <person name="Liesegang H."/>
            <person name="Wiezer A."/>
            <person name="Fricke W.F."/>
            <person name="Ehrenreich A."/>
            <person name="Gottschalk G."/>
            <person name="Deppenmeier U."/>
        </authorList>
    </citation>
    <scope>NUCLEOTIDE SEQUENCE [LARGE SCALE GENOMIC DNA]</scope>
    <source>
        <strain evidence="2 3">621H</strain>
        <plasmid evidence="3">Plasmid pGOX1</plasmid>
    </source>
</reference>
<protein>
    <submittedName>
        <fullName evidence="2">Uncharacterized protein</fullName>
    </submittedName>
</protein>
<geneLocation type="plasmid" evidence="2 3">
    <name>pGOX1</name>
</geneLocation>
<dbReference type="EMBL" id="CP000004">
    <property type="protein sequence ID" value="AAW59592.1"/>
    <property type="molecule type" value="Genomic_DNA"/>
</dbReference>
<dbReference type="AlphaFoldDB" id="Q5HY11"/>
<gene>
    <name evidence="2" type="ordered locus">GOX2526</name>
</gene>
<sequence>MPSQGTRLHGATEGRGGSWGGRSSCPERGLWHSRPFLAEAPAPSCTAPPHEGTGHHACLVCAPRPLGKVSRSLELARNGVDLSLQGLNILQADPVSSNFEASVQGDPLSAVLNRQVIDPNTFACVQKRNKTHGVVSSTGLPEAGRMRSA</sequence>
<dbReference type="HOGENOM" id="CLU_1747048_0_0_5"/>
<organism evidence="2 3">
    <name type="scientific">Gluconobacter oxydans (strain 621H)</name>
    <name type="common">Gluconobacter suboxydans</name>
    <dbReference type="NCBI Taxonomy" id="290633"/>
    <lineage>
        <taxon>Bacteria</taxon>
        <taxon>Pseudomonadati</taxon>
        <taxon>Pseudomonadota</taxon>
        <taxon>Alphaproteobacteria</taxon>
        <taxon>Acetobacterales</taxon>
        <taxon>Acetobacteraceae</taxon>
        <taxon>Gluconobacter</taxon>
    </lineage>
</organism>
<keyword evidence="2" id="KW-0614">Plasmid</keyword>